<dbReference type="EMBL" id="GGEC01092532">
    <property type="protein sequence ID" value="MBX73016.1"/>
    <property type="molecule type" value="Transcribed_RNA"/>
</dbReference>
<protein>
    <submittedName>
        <fullName evidence="1">Uncharacterized protein</fullName>
    </submittedName>
</protein>
<organism evidence="1">
    <name type="scientific">Rhizophora mucronata</name>
    <name type="common">Asiatic mangrove</name>
    <dbReference type="NCBI Taxonomy" id="61149"/>
    <lineage>
        <taxon>Eukaryota</taxon>
        <taxon>Viridiplantae</taxon>
        <taxon>Streptophyta</taxon>
        <taxon>Embryophyta</taxon>
        <taxon>Tracheophyta</taxon>
        <taxon>Spermatophyta</taxon>
        <taxon>Magnoliopsida</taxon>
        <taxon>eudicotyledons</taxon>
        <taxon>Gunneridae</taxon>
        <taxon>Pentapetalae</taxon>
        <taxon>rosids</taxon>
        <taxon>fabids</taxon>
        <taxon>Malpighiales</taxon>
        <taxon>Rhizophoraceae</taxon>
        <taxon>Rhizophora</taxon>
    </lineage>
</organism>
<sequence>MLSQQTRLYQKLTKFNPT</sequence>
<dbReference type="AlphaFoldDB" id="A0A2P2R173"/>
<name>A0A2P2R173_RHIMU</name>
<reference evidence="1" key="1">
    <citation type="submission" date="2018-02" db="EMBL/GenBank/DDBJ databases">
        <title>Rhizophora mucronata_Transcriptome.</title>
        <authorList>
            <person name="Meera S.P."/>
            <person name="Sreeshan A."/>
            <person name="Augustine A."/>
        </authorList>
    </citation>
    <scope>NUCLEOTIDE SEQUENCE</scope>
    <source>
        <tissue evidence="1">Leaf</tissue>
    </source>
</reference>
<evidence type="ECO:0000313" key="1">
    <source>
        <dbReference type="EMBL" id="MBX73016.1"/>
    </source>
</evidence>
<proteinExistence type="predicted"/>
<accession>A0A2P2R173</accession>